<accession>A0A9Q0BND6</accession>
<feature type="compositionally biased region" description="Low complexity" evidence="1">
    <location>
        <begin position="105"/>
        <end position="145"/>
    </location>
</feature>
<dbReference type="InterPro" id="IPR003475">
    <property type="entry name" value="Insect_Unk"/>
</dbReference>
<dbReference type="EMBL" id="JAMKOV010000010">
    <property type="protein sequence ID" value="KAI8037819.1"/>
    <property type="molecule type" value="Genomic_DNA"/>
</dbReference>
<organism evidence="2 3">
    <name type="scientific">Drosophila gunungcola</name>
    <name type="common">fruit fly</name>
    <dbReference type="NCBI Taxonomy" id="103775"/>
    <lineage>
        <taxon>Eukaryota</taxon>
        <taxon>Metazoa</taxon>
        <taxon>Ecdysozoa</taxon>
        <taxon>Arthropoda</taxon>
        <taxon>Hexapoda</taxon>
        <taxon>Insecta</taxon>
        <taxon>Pterygota</taxon>
        <taxon>Neoptera</taxon>
        <taxon>Endopterygota</taxon>
        <taxon>Diptera</taxon>
        <taxon>Brachycera</taxon>
        <taxon>Muscomorpha</taxon>
        <taxon>Ephydroidea</taxon>
        <taxon>Drosophilidae</taxon>
        <taxon>Drosophila</taxon>
        <taxon>Sophophora</taxon>
    </lineage>
</organism>
<dbReference type="AlphaFoldDB" id="A0A9Q0BND6"/>
<sequence length="237" mass="27047">EPAIVCLCVAVQAQSTVRPRDPEICQTENAKCLRNERRLGRESDISNIFNNHCRGADRSWRNISRCELSMATCRLTLENCSLINCHNVKRTLGGGGVTGRPPTPSSRTTTRRTPTPRTPSPATRTPSPRTTTTRRSGPRTPSPRTTTTLLALTLVAGQERDCRELERSCERCVERLHNPNDRELPFFNRECREKTRRTWIWRNVGRCELSRINCIGWDRRMNCGEIAEVAGMRRRTD</sequence>
<feature type="region of interest" description="Disordered" evidence="1">
    <location>
        <begin position="91"/>
        <end position="145"/>
    </location>
</feature>
<evidence type="ECO:0000256" key="1">
    <source>
        <dbReference type="SAM" id="MobiDB-lite"/>
    </source>
</evidence>
<protein>
    <submittedName>
        <fullName evidence="2">Uncharacterized protein</fullName>
    </submittedName>
</protein>
<comment type="caution">
    <text evidence="2">The sequence shown here is derived from an EMBL/GenBank/DDBJ whole genome shotgun (WGS) entry which is preliminary data.</text>
</comment>
<keyword evidence="3" id="KW-1185">Reference proteome</keyword>
<evidence type="ECO:0000313" key="3">
    <source>
        <dbReference type="Proteomes" id="UP001059596"/>
    </source>
</evidence>
<reference evidence="2" key="1">
    <citation type="journal article" date="2023" name="Genome Biol. Evol.">
        <title>Long-read-based Genome Assembly of Drosophila gunungcola Reveals Fewer Chemosensory Genes in Flower-breeding Species.</title>
        <authorList>
            <person name="Negi A."/>
            <person name="Liao B.Y."/>
            <person name="Yeh S.D."/>
        </authorList>
    </citation>
    <scope>NUCLEOTIDE SEQUENCE</scope>
    <source>
        <strain evidence="2">Sukarami</strain>
    </source>
</reference>
<dbReference type="Pfam" id="PF02448">
    <property type="entry name" value="L71"/>
    <property type="match status" value="2"/>
</dbReference>
<feature type="non-terminal residue" evidence="2">
    <location>
        <position position="237"/>
    </location>
</feature>
<dbReference type="Proteomes" id="UP001059596">
    <property type="component" value="Unassembled WGS sequence"/>
</dbReference>
<gene>
    <name evidence="2" type="ORF">M5D96_009320</name>
</gene>
<proteinExistence type="predicted"/>
<evidence type="ECO:0000313" key="2">
    <source>
        <dbReference type="EMBL" id="KAI8037819.1"/>
    </source>
</evidence>
<name>A0A9Q0BND6_9MUSC</name>